<keyword evidence="3" id="KW-1185">Reference proteome</keyword>
<dbReference type="Proteomes" id="UP001107558">
    <property type="component" value="Chromosome 3"/>
</dbReference>
<feature type="region of interest" description="Disordered" evidence="1">
    <location>
        <begin position="1"/>
        <end position="70"/>
    </location>
</feature>
<sequence length="154" mass="17550">MSSQDFTTALTEHLQETSDDEYLSAVSSFESIPPGRSSTPYEFVQQSEQHQSHDFHDDSTVISESPQPRRSLRLLEHNQASQSGNNIRCRCSLCRHGITPLNPTPRKRKSRSRSRPIVDETPKTSKPTKRKMLKPLSPIHKAKRFHSSSKPRSI</sequence>
<proteinExistence type="predicted"/>
<feature type="compositionally biased region" description="Basic and acidic residues" evidence="1">
    <location>
        <begin position="50"/>
        <end position="59"/>
    </location>
</feature>
<comment type="caution">
    <text evidence="2">The sequence shown here is derived from an EMBL/GenBank/DDBJ whole genome shotgun (WGS) entry which is preliminary data.</text>
</comment>
<protein>
    <submittedName>
        <fullName evidence="2">Uncharacterized protein</fullName>
    </submittedName>
</protein>
<feature type="compositionally biased region" description="Polar residues" evidence="1">
    <location>
        <begin position="25"/>
        <end position="49"/>
    </location>
</feature>
<feature type="compositionally biased region" description="Basic residues" evidence="1">
    <location>
        <begin position="140"/>
        <end position="154"/>
    </location>
</feature>
<feature type="compositionally biased region" description="Polar residues" evidence="1">
    <location>
        <begin position="1"/>
        <end position="10"/>
    </location>
</feature>
<reference evidence="2" key="1">
    <citation type="submission" date="2021-03" db="EMBL/GenBank/DDBJ databases">
        <title>Chromosome level genome of the anhydrobiotic midge Polypedilum vanderplanki.</title>
        <authorList>
            <person name="Yoshida Y."/>
            <person name="Kikawada T."/>
            <person name="Gusev O."/>
        </authorList>
    </citation>
    <scope>NUCLEOTIDE SEQUENCE</scope>
    <source>
        <strain evidence="2">NIAS01</strain>
        <tissue evidence="2">Whole body or cell culture</tissue>
    </source>
</reference>
<evidence type="ECO:0000313" key="2">
    <source>
        <dbReference type="EMBL" id="KAG5673075.1"/>
    </source>
</evidence>
<evidence type="ECO:0000313" key="3">
    <source>
        <dbReference type="Proteomes" id="UP001107558"/>
    </source>
</evidence>
<organism evidence="2 3">
    <name type="scientific">Polypedilum vanderplanki</name>
    <name type="common">Sleeping chironomid midge</name>
    <dbReference type="NCBI Taxonomy" id="319348"/>
    <lineage>
        <taxon>Eukaryota</taxon>
        <taxon>Metazoa</taxon>
        <taxon>Ecdysozoa</taxon>
        <taxon>Arthropoda</taxon>
        <taxon>Hexapoda</taxon>
        <taxon>Insecta</taxon>
        <taxon>Pterygota</taxon>
        <taxon>Neoptera</taxon>
        <taxon>Endopterygota</taxon>
        <taxon>Diptera</taxon>
        <taxon>Nematocera</taxon>
        <taxon>Chironomoidea</taxon>
        <taxon>Chironomidae</taxon>
        <taxon>Chironominae</taxon>
        <taxon>Polypedilum</taxon>
        <taxon>Polypedilum</taxon>
    </lineage>
</organism>
<name>A0A9J6BU89_POLVA</name>
<accession>A0A9J6BU89</accession>
<dbReference type="AlphaFoldDB" id="A0A9J6BU89"/>
<dbReference type="EMBL" id="JADBJN010000003">
    <property type="protein sequence ID" value="KAG5673075.1"/>
    <property type="molecule type" value="Genomic_DNA"/>
</dbReference>
<evidence type="ECO:0000256" key="1">
    <source>
        <dbReference type="SAM" id="MobiDB-lite"/>
    </source>
</evidence>
<feature type="compositionally biased region" description="Basic residues" evidence="1">
    <location>
        <begin position="105"/>
        <end position="114"/>
    </location>
</feature>
<feature type="region of interest" description="Disordered" evidence="1">
    <location>
        <begin position="95"/>
        <end position="154"/>
    </location>
</feature>
<gene>
    <name evidence="2" type="ORF">PVAND_003150</name>
</gene>